<reference evidence="2 3" key="1">
    <citation type="submission" date="2019-07" db="EMBL/GenBank/DDBJ databases">
        <title>WGS assembly of Gossypium mustelinum.</title>
        <authorList>
            <person name="Chen Z.J."/>
            <person name="Sreedasyam A."/>
            <person name="Ando A."/>
            <person name="Song Q."/>
            <person name="De L."/>
            <person name="Hulse-Kemp A."/>
            <person name="Ding M."/>
            <person name="Ye W."/>
            <person name="Kirkbride R."/>
            <person name="Jenkins J."/>
            <person name="Plott C."/>
            <person name="Lovell J."/>
            <person name="Lin Y.-M."/>
            <person name="Vaughn R."/>
            <person name="Liu B."/>
            <person name="Li W."/>
            <person name="Simpson S."/>
            <person name="Scheffler B."/>
            <person name="Saski C."/>
            <person name="Grover C."/>
            <person name="Hu G."/>
            <person name="Conover J."/>
            <person name="Carlson J."/>
            <person name="Shu S."/>
            <person name="Boston L."/>
            <person name="Williams M."/>
            <person name="Peterson D."/>
            <person name="Mcgee K."/>
            <person name="Jones D."/>
            <person name="Wendel J."/>
            <person name="Stelly D."/>
            <person name="Grimwood J."/>
            <person name="Schmutz J."/>
        </authorList>
    </citation>
    <scope>NUCLEOTIDE SEQUENCE [LARGE SCALE GENOMIC DNA]</scope>
    <source>
        <strain evidence="2">1408120.09</strain>
    </source>
</reference>
<feature type="compositionally biased region" description="Low complexity" evidence="1">
    <location>
        <begin position="74"/>
        <end position="88"/>
    </location>
</feature>
<dbReference type="AlphaFoldDB" id="A0A5D3ACD6"/>
<feature type="region of interest" description="Disordered" evidence="1">
    <location>
        <begin position="70"/>
        <end position="91"/>
    </location>
</feature>
<gene>
    <name evidence="2" type="ORF">E1A91_A02G194100v1</name>
</gene>
<dbReference type="Proteomes" id="UP000323597">
    <property type="component" value="Chromosome A02"/>
</dbReference>
<proteinExistence type="predicted"/>
<evidence type="ECO:0000313" key="2">
    <source>
        <dbReference type="EMBL" id="TYJ47500.1"/>
    </source>
</evidence>
<protein>
    <submittedName>
        <fullName evidence="2">Uncharacterized protein</fullName>
    </submittedName>
</protein>
<dbReference type="EMBL" id="CM017637">
    <property type="protein sequence ID" value="TYJ47500.1"/>
    <property type="molecule type" value="Genomic_DNA"/>
</dbReference>
<organism evidence="2 3">
    <name type="scientific">Gossypium mustelinum</name>
    <name type="common">Cotton</name>
    <name type="synonym">Gossypium caicoense</name>
    <dbReference type="NCBI Taxonomy" id="34275"/>
    <lineage>
        <taxon>Eukaryota</taxon>
        <taxon>Viridiplantae</taxon>
        <taxon>Streptophyta</taxon>
        <taxon>Embryophyta</taxon>
        <taxon>Tracheophyta</taxon>
        <taxon>Spermatophyta</taxon>
        <taxon>Magnoliopsida</taxon>
        <taxon>eudicotyledons</taxon>
        <taxon>Gunneridae</taxon>
        <taxon>Pentapetalae</taxon>
        <taxon>rosids</taxon>
        <taxon>malvids</taxon>
        <taxon>Malvales</taxon>
        <taxon>Malvaceae</taxon>
        <taxon>Malvoideae</taxon>
        <taxon>Gossypium</taxon>
    </lineage>
</organism>
<sequence length="166" mass="18771">MVKPVKHRSKIILTFRLSPPVITGGKGISGHMVPLIPRNASFELREPVSPKVSCMGQIIKKKKIRSLKKLKQGSFSSYSSSSSSSRPSQAFAEQIKSKVLKRIKLCPNNHHTLIDDYEVSVVEEDDDDERSAPSLLQMRRFNNVRSTLSDFDWTTSEEKGVKRKRS</sequence>
<evidence type="ECO:0000256" key="1">
    <source>
        <dbReference type="SAM" id="MobiDB-lite"/>
    </source>
</evidence>
<dbReference type="PANTHER" id="PTHR34779:SF10">
    <property type="entry name" value="SYRINGOLIDE-INDUCED PROTEIN 14-1-1"/>
    <property type="match status" value="1"/>
</dbReference>
<accession>A0A5D3ACD6</accession>
<dbReference type="PANTHER" id="PTHR34779">
    <property type="entry name" value="OS09G0542900 PROTEIN"/>
    <property type="match status" value="1"/>
</dbReference>
<keyword evidence="3" id="KW-1185">Reference proteome</keyword>
<evidence type="ECO:0000313" key="3">
    <source>
        <dbReference type="Proteomes" id="UP000323597"/>
    </source>
</evidence>
<dbReference type="InterPro" id="IPR038796">
    <property type="entry name" value="At1g76070-like"/>
</dbReference>
<name>A0A5D3ACD6_GOSMU</name>